<dbReference type="HOGENOM" id="CLU_007513_0_0_7"/>
<evidence type="ECO:0000256" key="8">
    <source>
        <dbReference type="ARBA" id="ARBA00023125"/>
    </source>
</evidence>
<evidence type="ECO:0000256" key="2">
    <source>
        <dbReference type="ARBA" id="ARBA00022741"/>
    </source>
</evidence>
<gene>
    <name evidence="12" type="ordered locus">DaAHT2_0707</name>
</gene>
<evidence type="ECO:0000256" key="4">
    <source>
        <dbReference type="ARBA" id="ARBA00022801"/>
    </source>
</evidence>
<evidence type="ECO:0000313" key="12">
    <source>
        <dbReference type="EMBL" id="ADH85411.1"/>
    </source>
</evidence>
<dbReference type="FunCoup" id="D6Z1F6">
    <property type="interactions" value="43"/>
</dbReference>
<dbReference type="InParanoid" id="D6Z1F6"/>
<dbReference type="InterPro" id="IPR011335">
    <property type="entry name" value="Restrct_endonuc-II-like"/>
</dbReference>
<dbReference type="HAMAP" id="MF_01486">
    <property type="entry name" value="RecC"/>
    <property type="match status" value="1"/>
</dbReference>
<keyword evidence="1" id="KW-0540">Nuclease</keyword>
<protein>
    <submittedName>
        <fullName evidence="12">Exodeoxyribonuclease V, gamma subunit</fullName>
        <ecNumber evidence="12">3.1.11.5</ecNumber>
    </submittedName>
</protein>
<feature type="region of interest" description="Disordered" evidence="10">
    <location>
        <begin position="831"/>
        <end position="855"/>
    </location>
</feature>
<dbReference type="STRING" id="589865.DaAHT2_0707"/>
<dbReference type="GO" id="GO:0005524">
    <property type="term" value="F:ATP binding"/>
    <property type="evidence" value="ECO:0007669"/>
    <property type="project" value="UniProtKB-KW"/>
</dbReference>
<dbReference type="KEGG" id="dak:DaAHT2_0707"/>
<feature type="compositionally biased region" description="Polar residues" evidence="10">
    <location>
        <begin position="350"/>
        <end position="364"/>
    </location>
</feature>
<keyword evidence="2" id="KW-0547">Nucleotide-binding</keyword>
<dbReference type="RefSeq" id="WP_013162941.1">
    <property type="nucleotide sequence ID" value="NC_014216.1"/>
</dbReference>
<feature type="region of interest" description="Disordered" evidence="10">
    <location>
        <begin position="344"/>
        <end position="370"/>
    </location>
</feature>
<dbReference type="Gene3D" id="1.10.10.990">
    <property type="match status" value="1"/>
</dbReference>
<keyword evidence="8" id="KW-0238">DNA-binding</keyword>
<dbReference type="OrthoDB" id="9762834at2"/>
<dbReference type="InterPro" id="IPR027417">
    <property type="entry name" value="P-loop_NTPase"/>
</dbReference>
<dbReference type="NCBIfam" id="TIGR01450">
    <property type="entry name" value="recC"/>
    <property type="match status" value="1"/>
</dbReference>
<dbReference type="Gene3D" id="3.40.50.300">
    <property type="entry name" value="P-loop containing nucleotide triphosphate hydrolases"/>
    <property type="match status" value="2"/>
</dbReference>
<dbReference type="GO" id="GO:0006310">
    <property type="term" value="P:DNA recombination"/>
    <property type="evidence" value="ECO:0007669"/>
    <property type="project" value="TreeGrafter"/>
</dbReference>
<dbReference type="PIRSF" id="PIRSF000980">
    <property type="entry name" value="RecC"/>
    <property type="match status" value="1"/>
</dbReference>
<dbReference type="GO" id="GO:0009338">
    <property type="term" value="C:exodeoxyribonuclease V complex"/>
    <property type="evidence" value="ECO:0007669"/>
    <property type="project" value="InterPro"/>
</dbReference>
<feature type="domain" description="RecC C-terminal" evidence="11">
    <location>
        <begin position="859"/>
        <end position="1099"/>
    </location>
</feature>
<dbReference type="GO" id="GO:0006281">
    <property type="term" value="P:DNA repair"/>
    <property type="evidence" value="ECO:0007669"/>
    <property type="project" value="UniProtKB-KW"/>
</dbReference>
<evidence type="ECO:0000256" key="3">
    <source>
        <dbReference type="ARBA" id="ARBA00022763"/>
    </source>
</evidence>
<dbReference type="eggNOG" id="COG1330">
    <property type="taxonomic scope" value="Bacteria"/>
</dbReference>
<dbReference type="Gene3D" id="1.10.10.160">
    <property type="match status" value="1"/>
</dbReference>
<evidence type="ECO:0000256" key="9">
    <source>
        <dbReference type="ARBA" id="ARBA00023204"/>
    </source>
</evidence>
<dbReference type="GO" id="GO:0004386">
    <property type="term" value="F:helicase activity"/>
    <property type="evidence" value="ECO:0007669"/>
    <property type="project" value="UniProtKB-KW"/>
</dbReference>
<evidence type="ECO:0000256" key="5">
    <source>
        <dbReference type="ARBA" id="ARBA00022806"/>
    </source>
</evidence>
<evidence type="ECO:0000256" key="7">
    <source>
        <dbReference type="ARBA" id="ARBA00022840"/>
    </source>
</evidence>
<dbReference type="PANTHER" id="PTHR30591">
    <property type="entry name" value="RECBCD ENZYME SUBUNIT RECC"/>
    <property type="match status" value="1"/>
</dbReference>
<evidence type="ECO:0000259" key="11">
    <source>
        <dbReference type="Pfam" id="PF17946"/>
    </source>
</evidence>
<keyword evidence="6" id="KW-0269">Exonuclease</keyword>
<dbReference type="Gene3D" id="3.40.50.10930">
    <property type="match status" value="1"/>
</dbReference>
<keyword evidence="4 12" id="KW-0378">Hydrolase</keyword>
<dbReference type="InterPro" id="IPR006697">
    <property type="entry name" value="RecC"/>
</dbReference>
<keyword evidence="7" id="KW-0067">ATP-binding</keyword>
<accession>D6Z1F6</accession>
<keyword evidence="13" id="KW-1185">Reference proteome</keyword>
<keyword evidence="5" id="KW-0347">Helicase</keyword>
<dbReference type="PANTHER" id="PTHR30591:SF1">
    <property type="entry name" value="RECBCD ENZYME SUBUNIT RECC"/>
    <property type="match status" value="1"/>
</dbReference>
<dbReference type="GO" id="GO:0008854">
    <property type="term" value="F:exodeoxyribonuclease V activity"/>
    <property type="evidence" value="ECO:0007669"/>
    <property type="project" value="UniProtKB-EC"/>
</dbReference>
<keyword evidence="9" id="KW-0234">DNA repair</keyword>
<dbReference type="GO" id="GO:0003677">
    <property type="term" value="F:DNA binding"/>
    <property type="evidence" value="ECO:0007669"/>
    <property type="project" value="UniProtKB-KW"/>
</dbReference>
<organism evidence="12 13">
    <name type="scientific">Desulfurivibrio alkaliphilus (strain DSM 19089 / UNIQEM U267 / AHT2)</name>
    <dbReference type="NCBI Taxonomy" id="589865"/>
    <lineage>
        <taxon>Bacteria</taxon>
        <taxon>Pseudomonadati</taxon>
        <taxon>Thermodesulfobacteriota</taxon>
        <taxon>Desulfobulbia</taxon>
        <taxon>Desulfobulbales</taxon>
        <taxon>Desulfobulbaceae</taxon>
        <taxon>Desulfurivibrio</taxon>
    </lineage>
</organism>
<dbReference type="EC" id="3.1.11.5" evidence="12"/>
<keyword evidence="3" id="KW-0227">DNA damage</keyword>
<name>D6Z1F6_DESAT</name>
<feature type="region of interest" description="Disordered" evidence="10">
    <location>
        <begin position="770"/>
        <end position="790"/>
    </location>
</feature>
<reference evidence="13" key="1">
    <citation type="submission" date="2010-02" db="EMBL/GenBank/DDBJ databases">
        <title>Complete sequence of Desulfurivibrio alkaliphilus AHT2.</title>
        <authorList>
            <consortium name="US DOE Joint Genome Institute"/>
            <person name="Pitluck S."/>
            <person name="Chertkov O."/>
            <person name="Detter J.C."/>
            <person name="Han C."/>
            <person name="Tapia R."/>
            <person name="Larimer F."/>
            <person name="Land M."/>
            <person name="Hauser L."/>
            <person name="Kyrpides N."/>
            <person name="Mikhailova N."/>
            <person name="Sorokin D.Y."/>
            <person name="Muyzer G."/>
            <person name="Woyke T."/>
        </authorList>
    </citation>
    <scope>NUCLEOTIDE SEQUENCE [LARGE SCALE GENOMIC DNA]</scope>
    <source>
        <strain evidence="13">DSM 19089 / UNIQEM U267 / AHT2</strain>
    </source>
</reference>
<dbReference type="Pfam" id="PF04257">
    <property type="entry name" value="Exonuc_V_gamma"/>
    <property type="match status" value="1"/>
</dbReference>
<dbReference type="InterPro" id="IPR013986">
    <property type="entry name" value="DExx_box_DNA_helicase_dom_sf"/>
</dbReference>
<evidence type="ECO:0000313" key="13">
    <source>
        <dbReference type="Proteomes" id="UP000001508"/>
    </source>
</evidence>
<sequence length="1187" mass="133154">MPVERRLILYRSNRLEALLDCLAASLQDDPPPPLSSECVVVQSRGMATWLGQSLAQRFGIWAHPDFPHPRRFIERLLRAAAGEEAATATSFSRELLTLAILELLPQLLSRPEFAPLRRYLEGADDWKSLQLAERIAYVFDQYLVYRPEMVLAWEDRQAEPEDDDRWQALLWRQLAQRFGSPARLFHQAKGRLQQGDLAQPELLPARVFLFGITTLPPVYLDLLNEAAKLLPCHLLLFAPARDYWGDILSPKAANRLLLRHHPPAANADEQHGRDFEHLHLDTGHPLLASWGEVGREFQHIMEERAEYLQPAHGDCFVNPATVEVAGASILARLQRDILELQEPAPAAADQRNSAGDSPNPNNRLPEQAAGAVDHDHSIVIHACHSPLREVEVLQDQLLAMLDVEGYRPRDIVVMVPDIETYAPLIEAVFRRPTGDRRYIPFRLADRRVSREAPLLDALLNLLDLARGRLPLSQVLDFLAREPVRQGFGLDGRQLQRLEQWLEQLRVRWGIDEEHRRRHDQPPDRQNTWRFGLDRLILGYALPGEDRYLVAGILPFDDIEGQDAQLAGVLLQFSQALFSLVDEVREAKTMARWVELVRRAMAAFFAPEERAAAGEQWQRQSLRDALVALLQESERAGLERPLELAAFLRLLRARLDEAGMAAGFLEGGLTFCTMLPMRTIPFPVVCLLGMNDGDFPRQDNPAGFDLLAAAPRPGDRSRRRDDRYLFLESLLSARRRLYISYVGRSIKDNTELPPSPLVDELLDCLERMPEAVAESTADSEGTGEEERLADRRRRTRARFVVNHPLQPFSPRYFQPDQPLLFTYAAEYAPVPSTRPVGTGQGGPDSPRPKAAATAPAPGAPTLAELHRFFRNPSRWYAEHHLGLSLPPGEEARPDREPVFLERLDAYRLNRQLLQDPASVLAAVNAGEDDEAGRRLRHLLAARGELPLAGAAAPALAEAMAAVEPVAAFLATNPAGRPLPNLPLDLELGQHLYLRGELRDRAELGLLRWRPGRSKPVFLLLAWLDHLALCARAPADQDHQCLLVARGKGQDEGQADIRIFRAVAQEQAQSLLAQLLDLWRRGQEAPLPFFPACSHAWSDKIYQAKESDPAKLCRQARQAALQAYHGGDFHPGDGADPYVGLIFQEADPAGEWSEDDSSGPGGSDWEEFTAVAETVYLPMLRVLEKAGEK</sequence>
<dbReference type="SUPFAM" id="SSF52540">
    <property type="entry name" value="P-loop containing nucleoside triphosphate hydrolases"/>
    <property type="match status" value="2"/>
</dbReference>
<evidence type="ECO:0000256" key="1">
    <source>
        <dbReference type="ARBA" id="ARBA00022722"/>
    </source>
</evidence>
<dbReference type="InterPro" id="IPR041500">
    <property type="entry name" value="RecC_C"/>
</dbReference>
<dbReference type="Proteomes" id="UP000001508">
    <property type="component" value="Chromosome"/>
</dbReference>
<proteinExistence type="inferred from homology"/>
<evidence type="ECO:0000256" key="6">
    <source>
        <dbReference type="ARBA" id="ARBA00022839"/>
    </source>
</evidence>
<dbReference type="AlphaFoldDB" id="D6Z1F6"/>
<evidence type="ECO:0000256" key="10">
    <source>
        <dbReference type="SAM" id="MobiDB-lite"/>
    </source>
</evidence>
<dbReference type="EMBL" id="CP001940">
    <property type="protein sequence ID" value="ADH85411.1"/>
    <property type="molecule type" value="Genomic_DNA"/>
</dbReference>
<dbReference type="Pfam" id="PF17946">
    <property type="entry name" value="RecC_C"/>
    <property type="match status" value="1"/>
</dbReference>
<dbReference type="SUPFAM" id="SSF52980">
    <property type="entry name" value="Restriction endonuclease-like"/>
    <property type="match status" value="1"/>
</dbReference>